<protein>
    <submittedName>
        <fullName evidence="1">Uncharacterized protein</fullName>
    </submittedName>
</protein>
<sequence length="315" mass="35360">MQSALLKLPRDGRLLTEILVADLFASRGGEGGAAKEYHIIVTVALTIGSCFSLGKGRYLIRSAILYSETGEWKESTLLPQLGQWDSVLAINVGSNLKGILAFDSFKVTEEEKERCRLIRLAEGYSPGIELECGNAYLGVVRGRLRLSQSFWHTNKPRNFLLDDDADHVAHDHNATWVLVHDVAAETKDVAARMYLIGLYPDDGDVFFFFRHMSVYCVEDDSYNKEENSMYKYQIGRDGFEKVGESLYGVPWHVNSIQLFTIVCIRGSLPKYLSFPLFGSNESSQLLVTNQSNLLGLILFSKTFGSVWFLCLNVCI</sequence>
<evidence type="ECO:0000313" key="1">
    <source>
        <dbReference type="EMBL" id="POO01698.1"/>
    </source>
</evidence>
<dbReference type="Proteomes" id="UP000237000">
    <property type="component" value="Unassembled WGS sequence"/>
</dbReference>
<gene>
    <name evidence="1" type="ORF">TorRG33x02_024750</name>
</gene>
<dbReference type="AlphaFoldDB" id="A0A2P5FV87"/>
<proteinExistence type="predicted"/>
<dbReference type="EMBL" id="JXTC01000007">
    <property type="protein sequence ID" value="POO01698.1"/>
    <property type="molecule type" value="Genomic_DNA"/>
</dbReference>
<accession>A0A2P5FV87</accession>
<reference evidence="2" key="1">
    <citation type="submission" date="2016-06" db="EMBL/GenBank/DDBJ databases">
        <title>Parallel loss of symbiosis genes in relatives of nitrogen-fixing non-legume Parasponia.</title>
        <authorList>
            <person name="Van Velzen R."/>
            <person name="Holmer R."/>
            <person name="Bu F."/>
            <person name="Rutten L."/>
            <person name="Van Zeijl A."/>
            <person name="Liu W."/>
            <person name="Santuari L."/>
            <person name="Cao Q."/>
            <person name="Sharma T."/>
            <person name="Shen D."/>
            <person name="Roswanjaya Y."/>
            <person name="Wardhani T."/>
            <person name="Kalhor M.S."/>
            <person name="Jansen J."/>
            <person name="Van den Hoogen J."/>
            <person name="Gungor B."/>
            <person name="Hartog M."/>
            <person name="Hontelez J."/>
            <person name="Verver J."/>
            <person name="Yang W.-C."/>
            <person name="Schijlen E."/>
            <person name="Repin R."/>
            <person name="Schilthuizen M."/>
            <person name="Schranz E."/>
            <person name="Heidstra R."/>
            <person name="Miyata K."/>
            <person name="Fedorova E."/>
            <person name="Kohlen W."/>
            <person name="Bisseling T."/>
            <person name="Smit S."/>
            <person name="Geurts R."/>
        </authorList>
    </citation>
    <scope>NUCLEOTIDE SEQUENCE [LARGE SCALE GENOMIC DNA]</scope>
    <source>
        <strain evidence="2">cv. RG33-2</strain>
    </source>
</reference>
<organism evidence="1 2">
    <name type="scientific">Trema orientale</name>
    <name type="common">Charcoal tree</name>
    <name type="synonym">Celtis orientalis</name>
    <dbReference type="NCBI Taxonomy" id="63057"/>
    <lineage>
        <taxon>Eukaryota</taxon>
        <taxon>Viridiplantae</taxon>
        <taxon>Streptophyta</taxon>
        <taxon>Embryophyta</taxon>
        <taxon>Tracheophyta</taxon>
        <taxon>Spermatophyta</taxon>
        <taxon>Magnoliopsida</taxon>
        <taxon>eudicotyledons</taxon>
        <taxon>Gunneridae</taxon>
        <taxon>Pentapetalae</taxon>
        <taxon>rosids</taxon>
        <taxon>fabids</taxon>
        <taxon>Rosales</taxon>
        <taxon>Cannabaceae</taxon>
        <taxon>Trema</taxon>
    </lineage>
</organism>
<evidence type="ECO:0000313" key="2">
    <source>
        <dbReference type="Proteomes" id="UP000237000"/>
    </source>
</evidence>
<name>A0A2P5FV87_TREOI</name>
<comment type="caution">
    <text evidence="1">The sequence shown here is derived from an EMBL/GenBank/DDBJ whole genome shotgun (WGS) entry which is preliminary data.</text>
</comment>
<dbReference type="InParanoid" id="A0A2P5FV87"/>
<keyword evidence="2" id="KW-1185">Reference proteome</keyword>
<dbReference type="OrthoDB" id="10586138at2759"/>